<feature type="transmembrane region" description="Helical" evidence="1">
    <location>
        <begin position="46"/>
        <end position="66"/>
    </location>
</feature>
<comment type="caution">
    <text evidence="2">The sequence shown here is derived from an EMBL/GenBank/DDBJ whole genome shotgun (WGS) entry which is preliminary data.</text>
</comment>
<evidence type="ECO:0000313" key="2">
    <source>
        <dbReference type="EMBL" id="PIM55265.1"/>
    </source>
</evidence>
<protein>
    <submittedName>
        <fullName evidence="2">Uncharacterized protein</fullName>
    </submittedName>
</protein>
<keyword evidence="1" id="KW-1133">Transmembrane helix</keyword>
<feature type="transmembrane region" description="Helical" evidence="1">
    <location>
        <begin position="21"/>
        <end position="40"/>
    </location>
</feature>
<keyword evidence="3" id="KW-1185">Reference proteome</keyword>
<gene>
    <name evidence="2" type="ORF">CS062_00070</name>
</gene>
<name>A0A2G9CFX8_9BURK</name>
<keyword evidence="1" id="KW-0812">Transmembrane</keyword>
<keyword evidence="1" id="KW-0472">Membrane</keyword>
<proteinExistence type="predicted"/>
<evidence type="ECO:0000313" key="3">
    <source>
        <dbReference type="Proteomes" id="UP000231501"/>
    </source>
</evidence>
<reference evidence="2 3" key="1">
    <citation type="submission" date="2017-11" db="EMBL/GenBank/DDBJ databases">
        <title>Draft genome sequence of Mitsuaria sp. HWN-4.</title>
        <authorList>
            <person name="Gundlapally S.R."/>
        </authorList>
    </citation>
    <scope>NUCLEOTIDE SEQUENCE [LARGE SCALE GENOMIC DNA]</scope>
    <source>
        <strain evidence="2 3">HWN-4</strain>
    </source>
</reference>
<sequence length="73" mass="8083">MSDYWFPRKRFGYGWGLPQRWQGWVTLAAYLSSLGGLAAFRSPSAHPLVFFGLSAAFTAGFLCILVRKGEPLG</sequence>
<dbReference type="EMBL" id="PEOG01000001">
    <property type="protein sequence ID" value="PIM55265.1"/>
    <property type="molecule type" value="Genomic_DNA"/>
</dbReference>
<organism evidence="2 3">
    <name type="scientific">Roseateles chitinivorans</name>
    <dbReference type="NCBI Taxonomy" id="2917965"/>
    <lineage>
        <taxon>Bacteria</taxon>
        <taxon>Pseudomonadati</taxon>
        <taxon>Pseudomonadota</taxon>
        <taxon>Betaproteobacteria</taxon>
        <taxon>Burkholderiales</taxon>
        <taxon>Sphaerotilaceae</taxon>
        <taxon>Roseateles</taxon>
    </lineage>
</organism>
<dbReference type="AlphaFoldDB" id="A0A2G9CFX8"/>
<dbReference type="Proteomes" id="UP000231501">
    <property type="component" value="Unassembled WGS sequence"/>
</dbReference>
<evidence type="ECO:0000256" key="1">
    <source>
        <dbReference type="SAM" id="Phobius"/>
    </source>
</evidence>
<accession>A0A2G9CFX8</accession>